<dbReference type="OrthoDB" id="1798539at2"/>
<dbReference type="AlphaFoldDB" id="A0A140L3V5"/>
<reference evidence="1 2" key="1">
    <citation type="submission" date="2015-12" db="EMBL/GenBank/DDBJ databases">
        <title>Draft genome sequence of the thermoanaerobe Thermotalea metallivorans, an isolate from the runoff channel of the Great Artesian Basin, Australia.</title>
        <authorList>
            <person name="Patel B.K."/>
        </authorList>
    </citation>
    <scope>NUCLEOTIDE SEQUENCE [LARGE SCALE GENOMIC DNA]</scope>
    <source>
        <strain evidence="1 2">B2-1</strain>
    </source>
</reference>
<comment type="caution">
    <text evidence="1">The sequence shown here is derived from an EMBL/GenBank/DDBJ whole genome shotgun (WGS) entry which is preliminary data.</text>
</comment>
<keyword evidence="2" id="KW-1185">Reference proteome</keyword>
<protein>
    <submittedName>
        <fullName evidence="1">Uncharacterized protein</fullName>
    </submittedName>
</protein>
<name>A0A140L3V5_9FIRM</name>
<dbReference type="EMBL" id="LOEE01000037">
    <property type="protein sequence ID" value="KXG75230.1"/>
    <property type="molecule type" value="Genomic_DNA"/>
</dbReference>
<sequence>MESGKYDRYMVDGLEIYVYKGAVVKNALRITLANYLFFKEIEVAGIQMI</sequence>
<proteinExistence type="predicted"/>
<dbReference type="STRING" id="520762.AN619_18650"/>
<dbReference type="Proteomes" id="UP000070456">
    <property type="component" value="Unassembled WGS sequence"/>
</dbReference>
<organism evidence="1 2">
    <name type="scientific">Thermotalea metallivorans</name>
    <dbReference type="NCBI Taxonomy" id="520762"/>
    <lineage>
        <taxon>Bacteria</taxon>
        <taxon>Bacillati</taxon>
        <taxon>Bacillota</taxon>
        <taxon>Clostridia</taxon>
        <taxon>Peptostreptococcales</taxon>
        <taxon>Thermotaleaceae</taxon>
        <taxon>Thermotalea</taxon>
    </lineage>
</organism>
<evidence type="ECO:0000313" key="2">
    <source>
        <dbReference type="Proteomes" id="UP000070456"/>
    </source>
</evidence>
<gene>
    <name evidence="1" type="ORF">AN619_18650</name>
</gene>
<evidence type="ECO:0000313" key="1">
    <source>
        <dbReference type="EMBL" id="KXG75230.1"/>
    </source>
</evidence>
<accession>A0A140L3V5</accession>